<dbReference type="AlphaFoldDB" id="A0A9P7A2B9"/>
<accession>A0A9P7A2B9</accession>
<evidence type="ECO:0000256" key="1">
    <source>
        <dbReference type="SAM" id="Coils"/>
    </source>
</evidence>
<dbReference type="EMBL" id="JABBWD010000006">
    <property type="protein sequence ID" value="KAG1781180.1"/>
    <property type="molecule type" value="Genomic_DNA"/>
</dbReference>
<sequence length="363" mass="41602">RHQSIEEHFNFWDADKYAALTIHVIQTLQAELSIIKCELNLDDTDFVKFYNEEKLYLYCLKMKEPPIRDRLCIRYVEVLDDLDSCRDEWNTARSAANNALTTVGVGDFAEIRAALNTARIRVDAAYAKLQNAEALVAHMEIQLRIEEHWVIGGPEYIQFKEEATLGKYCMALNELEHLVVMRLFELSKLSLSGTGRYKLRQQIGKALQHRSEAIHNAINRYNTQAAALNPPRPKLSWKDIAEYSFLGEFDLLRHSCTDIRKLDWTNLLTVRPPQNISNCCVHEKKYLASMSKSVDCAPLSMMRAWRPTKLLRTFNCLIPSLHQNCSDNGEVAWPPTCFTSSISIRSRTSQVTQACGALEYIPI</sequence>
<feature type="non-terminal residue" evidence="2">
    <location>
        <position position="363"/>
    </location>
</feature>
<protein>
    <submittedName>
        <fullName evidence="2">Uncharacterized protein</fullName>
    </submittedName>
</protein>
<feature type="coiled-coil region" evidence="1">
    <location>
        <begin position="115"/>
        <end position="142"/>
    </location>
</feature>
<dbReference type="OrthoDB" id="3251205at2759"/>
<dbReference type="Proteomes" id="UP000714275">
    <property type="component" value="Unassembled WGS sequence"/>
</dbReference>
<gene>
    <name evidence="2" type="ORF">EV702DRAFT_963120</name>
</gene>
<evidence type="ECO:0000313" key="3">
    <source>
        <dbReference type="Proteomes" id="UP000714275"/>
    </source>
</evidence>
<name>A0A9P7A2B9_9AGAM</name>
<keyword evidence="3" id="KW-1185">Reference proteome</keyword>
<proteinExistence type="predicted"/>
<reference evidence="2" key="1">
    <citation type="journal article" date="2020" name="New Phytol.">
        <title>Comparative genomics reveals dynamic genome evolution in host specialist ectomycorrhizal fungi.</title>
        <authorList>
            <person name="Lofgren L.A."/>
            <person name="Nguyen N.H."/>
            <person name="Vilgalys R."/>
            <person name="Ruytinx J."/>
            <person name="Liao H.L."/>
            <person name="Branco S."/>
            <person name="Kuo A."/>
            <person name="LaButti K."/>
            <person name="Lipzen A."/>
            <person name="Andreopoulos W."/>
            <person name="Pangilinan J."/>
            <person name="Riley R."/>
            <person name="Hundley H."/>
            <person name="Na H."/>
            <person name="Barry K."/>
            <person name="Grigoriev I.V."/>
            <person name="Stajich J.E."/>
            <person name="Kennedy P.G."/>
        </authorList>
    </citation>
    <scope>NUCLEOTIDE SEQUENCE</scope>
    <source>
        <strain evidence="2">DOB743</strain>
    </source>
</reference>
<organism evidence="2 3">
    <name type="scientific">Suillus placidus</name>
    <dbReference type="NCBI Taxonomy" id="48579"/>
    <lineage>
        <taxon>Eukaryota</taxon>
        <taxon>Fungi</taxon>
        <taxon>Dikarya</taxon>
        <taxon>Basidiomycota</taxon>
        <taxon>Agaricomycotina</taxon>
        <taxon>Agaricomycetes</taxon>
        <taxon>Agaricomycetidae</taxon>
        <taxon>Boletales</taxon>
        <taxon>Suillineae</taxon>
        <taxon>Suillaceae</taxon>
        <taxon>Suillus</taxon>
    </lineage>
</organism>
<comment type="caution">
    <text evidence="2">The sequence shown here is derived from an EMBL/GenBank/DDBJ whole genome shotgun (WGS) entry which is preliminary data.</text>
</comment>
<keyword evidence="1" id="KW-0175">Coiled coil</keyword>
<evidence type="ECO:0000313" key="2">
    <source>
        <dbReference type="EMBL" id="KAG1781180.1"/>
    </source>
</evidence>